<sequence length="557" mass="60873">MATGASSSSTAVTVISSTSSSHDMSPFSNTIISINIAAQAPLKLTATNYRSWKLQFHTLLIGFDLMRFVDGKRLCPPETITTSDTTAPNHAHHIWVRQDQLLLNAILGSITPSIIPFIASAKTTHDAWVALANTYVKPSRGHIMHLKGVLTNITKGTQSITEYMQHAKSIADELAMLDAPENSEDLKVKILNGLGEEFKDISSAVRARDSAIFFEELHEKLLNSEALLKQDSVRTQKLPIIANFVVKPFAGGSPSRNYRNFNNNNKSHTQPSHVNKTGVTDFQNRNLPSTTNRTGGARPNRGFCQLCGDQGHTAKRCSVYNFSSVSINQRQQGTGSRPQWQPRANFATPNSSTPEWLLDSSALHHVTAYLNNLSLHSPYDGSDDIMIGDGSGLSITHSGSTHLPTNNSSFILSNVLCVPNMKQNLISVSKFCTSDQVTVEFSPFSFAVKDLHTEAQLLQGRTMNGVYEWLSHAKPESSPIIAFSSVKASLPDWHHRIGHPLSKIISSLVGSQVLSVISHSSSSKPCSACLCNKMHKLPFSISNVLSSKPLEVIYSDV</sequence>
<organism evidence="4 5">
    <name type="scientific">Acer negundo</name>
    <name type="common">Box elder</name>
    <dbReference type="NCBI Taxonomy" id="4023"/>
    <lineage>
        <taxon>Eukaryota</taxon>
        <taxon>Viridiplantae</taxon>
        <taxon>Streptophyta</taxon>
        <taxon>Embryophyta</taxon>
        <taxon>Tracheophyta</taxon>
        <taxon>Spermatophyta</taxon>
        <taxon>Magnoliopsida</taxon>
        <taxon>eudicotyledons</taxon>
        <taxon>Gunneridae</taxon>
        <taxon>Pentapetalae</taxon>
        <taxon>rosids</taxon>
        <taxon>malvids</taxon>
        <taxon>Sapindales</taxon>
        <taxon>Sapindaceae</taxon>
        <taxon>Hippocastanoideae</taxon>
        <taxon>Acereae</taxon>
        <taxon>Acer</taxon>
    </lineage>
</organism>
<evidence type="ECO:0000259" key="3">
    <source>
        <dbReference type="PROSITE" id="PS50158"/>
    </source>
</evidence>
<gene>
    <name evidence="4" type="ORF">LWI28_025174</name>
</gene>
<dbReference type="AlphaFoldDB" id="A0AAD5IX90"/>
<dbReference type="PANTHER" id="PTHR47481:SF22">
    <property type="entry name" value="RETROTRANSPOSON GAG DOMAIN-CONTAINING PROTEIN"/>
    <property type="match status" value="1"/>
</dbReference>
<dbReference type="Pfam" id="PF14223">
    <property type="entry name" value="Retrotran_gag_2"/>
    <property type="match status" value="1"/>
</dbReference>
<dbReference type="InterPro" id="IPR001878">
    <property type="entry name" value="Znf_CCHC"/>
</dbReference>
<dbReference type="GO" id="GO:0008270">
    <property type="term" value="F:zinc ion binding"/>
    <property type="evidence" value="ECO:0007669"/>
    <property type="project" value="UniProtKB-KW"/>
</dbReference>
<feature type="domain" description="CCHC-type" evidence="3">
    <location>
        <begin position="304"/>
        <end position="317"/>
    </location>
</feature>
<reference evidence="4" key="1">
    <citation type="journal article" date="2022" name="Plant J.">
        <title>Strategies of tolerance reflected in two North American maple genomes.</title>
        <authorList>
            <person name="McEvoy S.L."/>
            <person name="Sezen U.U."/>
            <person name="Trouern-Trend A."/>
            <person name="McMahon S.M."/>
            <person name="Schaberg P.G."/>
            <person name="Yang J."/>
            <person name="Wegrzyn J.L."/>
            <person name="Swenson N.G."/>
        </authorList>
    </citation>
    <scope>NUCLEOTIDE SEQUENCE</scope>
    <source>
        <strain evidence="4">91603</strain>
    </source>
</reference>
<dbReference type="InterPro" id="IPR025724">
    <property type="entry name" value="GAG-pre-integrase_dom"/>
</dbReference>
<keyword evidence="1" id="KW-0479">Metal-binding</keyword>
<name>A0AAD5IX90_ACENE</name>
<dbReference type="PANTHER" id="PTHR47481">
    <property type="match status" value="1"/>
</dbReference>
<comment type="caution">
    <text evidence="4">The sequence shown here is derived from an EMBL/GenBank/DDBJ whole genome shotgun (WGS) entry which is preliminary data.</text>
</comment>
<dbReference type="GO" id="GO:0003676">
    <property type="term" value="F:nucleic acid binding"/>
    <property type="evidence" value="ECO:0007669"/>
    <property type="project" value="InterPro"/>
</dbReference>
<evidence type="ECO:0000313" key="5">
    <source>
        <dbReference type="Proteomes" id="UP001064489"/>
    </source>
</evidence>
<feature type="compositionally biased region" description="Polar residues" evidence="2">
    <location>
        <begin position="266"/>
        <end position="294"/>
    </location>
</feature>
<proteinExistence type="predicted"/>
<dbReference type="InterPro" id="IPR054722">
    <property type="entry name" value="PolX-like_BBD"/>
</dbReference>
<dbReference type="Pfam" id="PF22936">
    <property type="entry name" value="Pol_BBD"/>
    <property type="match status" value="1"/>
</dbReference>
<dbReference type="Proteomes" id="UP001064489">
    <property type="component" value="Chromosome 5"/>
</dbReference>
<dbReference type="PROSITE" id="PS50158">
    <property type="entry name" value="ZF_CCHC"/>
    <property type="match status" value="1"/>
</dbReference>
<protein>
    <recommendedName>
        <fullName evidence="3">CCHC-type domain-containing protein</fullName>
    </recommendedName>
</protein>
<keyword evidence="1" id="KW-0862">Zinc</keyword>
<keyword evidence="5" id="KW-1185">Reference proteome</keyword>
<keyword evidence="1" id="KW-0863">Zinc-finger</keyword>
<evidence type="ECO:0000313" key="4">
    <source>
        <dbReference type="EMBL" id="KAI9178326.1"/>
    </source>
</evidence>
<evidence type="ECO:0000256" key="1">
    <source>
        <dbReference type="PROSITE-ProRule" id="PRU00047"/>
    </source>
</evidence>
<accession>A0AAD5IX90</accession>
<evidence type="ECO:0000256" key="2">
    <source>
        <dbReference type="SAM" id="MobiDB-lite"/>
    </source>
</evidence>
<dbReference type="Pfam" id="PF13976">
    <property type="entry name" value="gag_pre-integrs"/>
    <property type="match status" value="1"/>
</dbReference>
<feature type="region of interest" description="Disordered" evidence="2">
    <location>
        <begin position="260"/>
        <end position="299"/>
    </location>
</feature>
<reference evidence="4" key="2">
    <citation type="submission" date="2023-02" db="EMBL/GenBank/DDBJ databases">
        <authorList>
            <person name="Swenson N.G."/>
            <person name="Wegrzyn J.L."/>
            <person name="Mcevoy S.L."/>
        </authorList>
    </citation>
    <scope>NUCLEOTIDE SEQUENCE</scope>
    <source>
        <strain evidence="4">91603</strain>
        <tissue evidence="4">Leaf</tissue>
    </source>
</reference>
<dbReference type="EMBL" id="JAJSOW010000102">
    <property type="protein sequence ID" value="KAI9178326.1"/>
    <property type="molecule type" value="Genomic_DNA"/>
</dbReference>